<keyword evidence="2" id="KW-0489">Methyltransferase</keyword>
<evidence type="ECO:0000256" key="4">
    <source>
        <dbReference type="ARBA" id="ARBA00022691"/>
    </source>
</evidence>
<evidence type="ECO:0000256" key="7">
    <source>
        <dbReference type="ARBA" id="ARBA00047942"/>
    </source>
</evidence>
<feature type="domain" description="TaqI-like C-terminal specificity" evidence="9">
    <location>
        <begin position="813"/>
        <end position="917"/>
    </location>
</feature>
<comment type="caution">
    <text evidence="10">The sequence shown here is derived from an EMBL/GenBank/DDBJ whole genome shotgun (WGS) entry which is preliminary data.</text>
</comment>
<dbReference type="Gene3D" id="3.40.50.150">
    <property type="entry name" value="Vaccinia Virus protein VP39"/>
    <property type="match status" value="1"/>
</dbReference>
<dbReference type="PRINTS" id="PR00507">
    <property type="entry name" value="N12N6MTFRASE"/>
</dbReference>
<dbReference type="PANTHER" id="PTHR33841:SF1">
    <property type="entry name" value="DNA METHYLTRANSFERASE A"/>
    <property type="match status" value="1"/>
</dbReference>
<dbReference type="EMBL" id="NHOA01000147">
    <property type="protein sequence ID" value="PHQ37656.1"/>
    <property type="molecule type" value="Genomic_DNA"/>
</dbReference>
<keyword evidence="4" id="KW-0949">S-adenosyl-L-methionine</keyword>
<dbReference type="GO" id="GO:0009307">
    <property type="term" value="P:DNA restriction-modification system"/>
    <property type="evidence" value="ECO:0007669"/>
    <property type="project" value="UniProtKB-KW"/>
</dbReference>
<evidence type="ECO:0000256" key="3">
    <source>
        <dbReference type="ARBA" id="ARBA00022679"/>
    </source>
</evidence>
<evidence type="ECO:0000256" key="5">
    <source>
        <dbReference type="ARBA" id="ARBA00022747"/>
    </source>
</evidence>
<dbReference type="PROSITE" id="PS00092">
    <property type="entry name" value="N6_MTASE"/>
    <property type="match status" value="1"/>
</dbReference>
<evidence type="ECO:0000256" key="1">
    <source>
        <dbReference type="ARBA" id="ARBA00011900"/>
    </source>
</evidence>
<keyword evidence="5" id="KW-0680">Restriction system</keyword>
<evidence type="ECO:0000256" key="2">
    <source>
        <dbReference type="ARBA" id="ARBA00022603"/>
    </source>
</evidence>
<evidence type="ECO:0000259" key="8">
    <source>
        <dbReference type="Pfam" id="PF07669"/>
    </source>
</evidence>
<reference evidence="10 11" key="1">
    <citation type="journal article" date="2014" name="Front. Microbiol.">
        <title>Population and genomic analysis of the genus Halorubrum.</title>
        <authorList>
            <person name="Fullmer M.S."/>
            <person name="Soucy S.M."/>
            <person name="Swithers K.S."/>
            <person name="Makkay A.M."/>
            <person name="Wheeler R."/>
            <person name="Ventosa A."/>
            <person name="Gogarten J.P."/>
            <person name="Papke R.T."/>
        </authorList>
    </citation>
    <scope>NUCLEOTIDE SEQUENCE [LARGE SCALE GENOMIC DNA]</scope>
    <source>
        <strain evidence="10 11">C49</strain>
    </source>
</reference>
<keyword evidence="11" id="KW-1185">Reference proteome</keyword>
<evidence type="ECO:0000256" key="6">
    <source>
        <dbReference type="ARBA" id="ARBA00023125"/>
    </source>
</evidence>
<keyword evidence="6" id="KW-0238">DNA-binding</keyword>
<sequence>MSVTVDQLLEDIDVSEIESLANEFGNLTDYDRDQMNEATVRQQYINPLLRALGWDTTSDQVLPEQRTLAGDADYALSLNGREQFFIEAKAPGRNLDGTRRVRGEEQSFAVQAIDYAWHQGCDWAVLTNFEEFRLYFTHIPKDRIEDGLVFELSVDEYASDDGLEELAQISKPAVQNRSLEALERNRERETVTDEILNVLSKARVQLTQDVHGSHPDLDMDELRDGVQRILDRLVVMRVAEDRSVIPRDSLLNMMESWSDTTINPEVRTLVKDLKNAFRDFDSVYNSELFAEHDCEDYEISNDVLEEIIEELYDYNFAYIDADVLGSIYEDYLGHAIEDKEGEEALELVTQADERREGGIYYTPVPVVEYIVESTLGDRLDRIMSDVSAELDGDDPDFEAAREEFDRIETIKFLDVTCGSGSFLIKAYDLILDCYEEYKQLVQDANGSGGVTSYSEAQTLPNDYEQRILRNNLFGVDLDYQATEIATVNLLLKALRKGEKLPAILEDNVRRGNSLLNGDPETVADVLGITEAEARELGAFPWEDEFDDVFESNGGFDVIAGNPPWGADIEGIRTWVEHDEHGFDLATGQYDSYELLMEAGEDILTDDGTLGFIIPDSIFREEHEELREWLAEQHTIDQAHKLGEGIFDDVWSGTAIVQYTTTKSDGSNTVECSVLRKEDRERMSGTGGSALSTLIDERRNTKPQQRILDEPDYNFRPFANEDDYEIMGIMETGTVDTYDVLDDSRGDEIGKSGEVMRCPNCFEWDTYPRSRAASKGGGYYPKTCTHCDHEYEFEDAAETREIIKDNQPNDEWKKLYFGEHVTRYRETGRAYIDDSISGIDFEDESLYEPPKILLRKTGFGFNAFIDYSDARCLQVVFVFRLKDDRDKPFDQYDIEYFLGLLNSRVMLYYYTKERSEIEWQSYPYKTQGLVMGLPFPEVDFDDEEQVEQYERFCELVRNACQGTGKIDSQDDWEIERLAYEFYGIPENKRNRITNELKELQRLQVVRELFPGDED</sequence>
<name>A0A2G1WF96_9EURY</name>
<dbReference type="Proteomes" id="UP000222824">
    <property type="component" value="Unassembled WGS sequence"/>
</dbReference>
<feature type="domain" description="Type II methyltransferase M.TaqI-like" evidence="8">
    <location>
        <begin position="470"/>
        <end position="645"/>
    </location>
</feature>
<dbReference type="AlphaFoldDB" id="A0A2G1WF96"/>
<dbReference type="GO" id="GO:0009007">
    <property type="term" value="F:site-specific DNA-methyltransferase (adenine-specific) activity"/>
    <property type="evidence" value="ECO:0007669"/>
    <property type="project" value="UniProtKB-EC"/>
</dbReference>
<dbReference type="PANTHER" id="PTHR33841">
    <property type="entry name" value="DNA METHYLTRANSFERASE YEEA-RELATED"/>
    <property type="match status" value="1"/>
</dbReference>
<dbReference type="SUPFAM" id="SSF53335">
    <property type="entry name" value="S-adenosyl-L-methionine-dependent methyltransferases"/>
    <property type="match status" value="1"/>
</dbReference>
<dbReference type="EC" id="2.1.1.72" evidence="1"/>
<dbReference type="RefSeq" id="WP_099256482.1">
    <property type="nucleotide sequence ID" value="NZ_NHOA01000147.1"/>
</dbReference>
<dbReference type="InterPro" id="IPR050953">
    <property type="entry name" value="N4_N6_ade-DNA_methylase"/>
</dbReference>
<organism evidence="10 11">
    <name type="scientific">Halorubrum persicum</name>
    <dbReference type="NCBI Taxonomy" id="1383844"/>
    <lineage>
        <taxon>Archaea</taxon>
        <taxon>Methanobacteriati</taxon>
        <taxon>Methanobacteriota</taxon>
        <taxon>Stenosarchaea group</taxon>
        <taxon>Halobacteria</taxon>
        <taxon>Halobacteriales</taxon>
        <taxon>Haloferacaceae</taxon>
        <taxon>Halorubrum</taxon>
    </lineage>
</organism>
<dbReference type="Pfam" id="PF12950">
    <property type="entry name" value="TaqI_C"/>
    <property type="match status" value="1"/>
</dbReference>
<dbReference type="InterPro" id="IPR025931">
    <property type="entry name" value="TaqI_C"/>
</dbReference>
<proteinExistence type="predicted"/>
<dbReference type="InterPro" id="IPR029063">
    <property type="entry name" value="SAM-dependent_MTases_sf"/>
</dbReference>
<dbReference type="Pfam" id="PF07669">
    <property type="entry name" value="Eco57I"/>
    <property type="match status" value="1"/>
</dbReference>
<dbReference type="OrthoDB" id="45790at2157"/>
<gene>
    <name evidence="10" type="ORF">DJ69_15645</name>
</gene>
<protein>
    <recommendedName>
        <fullName evidence="1">site-specific DNA-methyltransferase (adenine-specific)</fullName>
        <ecNumber evidence="1">2.1.1.72</ecNumber>
    </recommendedName>
</protein>
<evidence type="ECO:0000313" key="10">
    <source>
        <dbReference type="EMBL" id="PHQ37656.1"/>
    </source>
</evidence>
<dbReference type="GO" id="GO:0032259">
    <property type="term" value="P:methylation"/>
    <property type="evidence" value="ECO:0007669"/>
    <property type="project" value="UniProtKB-KW"/>
</dbReference>
<dbReference type="GO" id="GO:0003677">
    <property type="term" value="F:DNA binding"/>
    <property type="evidence" value="ECO:0007669"/>
    <property type="project" value="UniProtKB-KW"/>
</dbReference>
<dbReference type="InterPro" id="IPR011639">
    <property type="entry name" value="MethylTrfase_TaqI-like_dom"/>
</dbReference>
<keyword evidence="3" id="KW-0808">Transferase</keyword>
<dbReference type="InterPro" id="IPR002052">
    <property type="entry name" value="DNA_methylase_N6_adenine_CS"/>
</dbReference>
<evidence type="ECO:0000313" key="11">
    <source>
        <dbReference type="Proteomes" id="UP000222824"/>
    </source>
</evidence>
<evidence type="ECO:0000259" key="9">
    <source>
        <dbReference type="Pfam" id="PF12950"/>
    </source>
</evidence>
<comment type="catalytic activity">
    <reaction evidence="7">
        <text>a 2'-deoxyadenosine in DNA + S-adenosyl-L-methionine = an N(6)-methyl-2'-deoxyadenosine in DNA + S-adenosyl-L-homocysteine + H(+)</text>
        <dbReference type="Rhea" id="RHEA:15197"/>
        <dbReference type="Rhea" id="RHEA-COMP:12418"/>
        <dbReference type="Rhea" id="RHEA-COMP:12419"/>
        <dbReference type="ChEBI" id="CHEBI:15378"/>
        <dbReference type="ChEBI" id="CHEBI:57856"/>
        <dbReference type="ChEBI" id="CHEBI:59789"/>
        <dbReference type="ChEBI" id="CHEBI:90615"/>
        <dbReference type="ChEBI" id="CHEBI:90616"/>
        <dbReference type="EC" id="2.1.1.72"/>
    </reaction>
</comment>
<accession>A0A2G1WF96</accession>